<dbReference type="Proteomes" id="UP000298340">
    <property type="component" value="Unassembled WGS sequence"/>
</dbReference>
<comment type="caution">
    <text evidence="2">The sequence shown here is derived from an EMBL/GenBank/DDBJ whole genome shotgun (WGS) entry which is preliminary data.</text>
</comment>
<dbReference type="InterPro" id="IPR056727">
    <property type="entry name" value="DUF7825"/>
</dbReference>
<dbReference type="AlphaFoldDB" id="A0A4Y7U2K3"/>
<reference evidence="2 3" key="1">
    <citation type="journal article" date="2018" name="Syst. Appl. Microbiol.">
        <title>Flavobacterium circumlabens sp. nov. and Flavobacterium cupreum sp. nov., two psychrotrophic species isolated from Antarctic environmental samples.</title>
        <authorList>
            <person name="Kralova S."/>
            <person name="Busse H.J."/>
            <person name="Svec P."/>
            <person name="Maslanova I."/>
            <person name="Stankova E."/>
            <person name="Bartak M."/>
            <person name="Sedlacek I."/>
        </authorList>
    </citation>
    <scope>NUCLEOTIDE SEQUENCE [LARGE SCALE GENOMIC DNA]</scope>
    <source>
        <strain evidence="2 3">CCM 8828</strain>
    </source>
</reference>
<dbReference type="RefSeq" id="WP_134092563.1">
    <property type="nucleotide sequence ID" value="NZ_QWDN01001057.1"/>
</dbReference>
<evidence type="ECO:0000313" key="3">
    <source>
        <dbReference type="Proteomes" id="UP000298340"/>
    </source>
</evidence>
<evidence type="ECO:0000313" key="2">
    <source>
        <dbReference type="EMBL" id="TEB40656.1"/>
    </source>
</evidence>
<name>A0A4Y7U2K3_9FLAO</name>
<evidence type="ECO:0000259" key="1">
    <source>
        <dbReference type="Pfam" id="PF25149"/>
    </source>
</evidence>
<feature type="domain" description="DUF7825" evidence="1">
    <location>
        <begin position="1"/>
        <end position="87"/>
    </location>
</feature>
<accession>A0A4Y7U2K3</accession>
<dbReference type="Pfam" id="PF25149">
    <property type="entry name" value="DUF7825"/>
    <property type="match status" value="1"/>
</dbReference>
<gene>
    <name evidence="2" type="ORF">D0809_29500</name>
</gene>
<protein>
    <recommendedName>
        <fullName evidence="1">DUF7825 domain-containing protein</fullName>
    </recommendedName>
</protein>
<proteinExistence type="predicted"/>
<dbReference type="EMBL" id="QWDN01001057">
    <property type="protein sequence ID" value="TEB40656.1"/>
    <property type="molecule type" value="Genomic_DNA"/>
</dbReference>
<feature type="non-terminal residue" evidence="2">
    <location>
        <position position="1"/>
    </location>
</feature>
<sequence>FLRLVDGLIAMKDVSSLHNNALLKLLTSFFENLDLKEKLPTNFRKIIENYLDILTKTNQKPSAKALVFFEQWKDNASLKSLIKQILK</sequence>
<organism evidence="2 3">
    <name type="scientific">Flavobacterium circumlabens</name>
    <dbReference type="NCBI Taxonomy" id="2133765"/>
    <lineage>
        <taxon>Bacteria</taxon>
        <taxon>Pseudomonadati</taxon>
        <taxon>Bacteroidota</taxon>
        <taxon>Flavobacteriia</taxon>
        <taxon>Flavobacteriales</taxon>
        <taxon>Flavobacteriaceae</taxon>
        <taxon>Flavobacterium</taxon>
    </lineage>
</organism>